<feature type="transmembrane region" description="Helical" evidence="1">
    <location>
        <begin position="130"/>
        <end position="160"/>
    </location>
</feature>
<keyword evidence="1" id="KW-0812">Transmembrane</keyword>
<feature type="transmembrane region" description="Helical" evidence="1">
    <location>
        <begin position="180"/>
        <end position="198"/>
    </location>
</feature>
<feature type="transmembrane region" description="Helical" evidence="1">
    <location>
        <begin position="96"/>
        <end position="124"/>
    </location>
</feature>
<protein>
    <submittedName>
        <fullName evidence="2">Uncharacterized protein</fullName>
    </submittedName>
</protein>
<name>A0ABV7U1V7_9RHOB</name>
<accession>A0ABV7U1V7</accession>
<evidence type="ECO:0000256" key="1">
    <source>
        <dbReference type="SAM" id="Phobius"/>
    </source>
</evidence>
<evidence type="ECO:0000313" key="2">
    <source>
        <dbReference type="EMBL" id="MFC3629034.1"/>
    </source>
</evidence>
<feature type="transmembrane region" description="Helical" evidence="1">
    <location>
        <begin position="52"/>
        <end position="75"/>
    </location>
</feature>
<comment type="caution">
    <text evidence="2">The sequence shown here is derived from an EMBL/GenBank/DDBJ whole genome shotgun (WGS) entry which is preliminary data.</text>
</comment>
<reference evidence="3" key="1">
    <citation type="journal article" date="2019" name="Int. J. Syst. Evol. Microbiol.">
        <title>The Global Catalogue of Microorganisms (GCM) 10K type strain sequencing project: providing services to taxonomists for standard genome sequencing and annotation.</title>
        <authorList>
            <consortium name="The Broad Institute Genomics Platform"/>
            <consortium name="The Broad Institute Genome Sequencing Center for Infectious Disease"/>
            <person name="Wu L."/>
            <person name="Ma J."/>
        </authorList>
    </citation>
    <scope>NUCLEOTIDE SEQUENCE [LARGE SCALE GENOMIC DNA]</scope>
    <source>
        <strain evidence="3">KCTC 42473</strain>
    </source>
</reference>
<dbReference type="EMBL" id="JBHRXY010000003">
    <property type="protein sequence ID" value="MFC3629034.1"/>
    <property type="molecule type" value="Genomic_DNA"/>
</dbReference>
<keyword evidence="1" id="KW-1133">Transmembrane helix</keyword>
<dbReference type="RefSeq" id="WP_377760304.1">
    <property type="nucleotide sequence ID" value="NZ_JBHRXY010000003.1"/>
</dbReference>
<proteinExistence type="predicted"/>
<sequence length="244" mass="26196">MKAVRILLHALRQVLGNLKQAIALSAVPLAVGLCMGAGLIAVARYWAKPPGIGGGGLVTALLSYVLLMAWLAVRWHRFILLDEHKHLLAPPSRTPFWRYIGALLRSIVIIVPAILAMLAALFVVSEVGSGILTIVVMVVMNLLFFGLLLILGAALAGAAVGAPSPIRTAWEKMKPAGGTLLVLSLTAFIGNEVVEAIMEATASSRWPDLAKVIAMVCYFWLSVLFSLSVLTTLWGHYVEGRPLR</sequence>
<gene>
    <name evidence="2" type="ORF">ACFOM8_06200</name>
</gene>
<evidence type="ECO:0000313" key="3">
    <source>
        <dbReference type="Proteomes" id="UP001595539"/>
    </source>
</evidence>
<feature type="transmembrane region" description="Helical" evidence="1">
    <location>
        <begin position="218"/>
        <end position="238"/>
    </location>
</feature>
<keyword evidence="3" id="KW-1185">Reference proteome</keyword>
<keyword evidence="1" id="KW-0472">Membrane</keyword>
<feature type="transmembrane region" description="Helical" evidence="1">
    <location>
        <begin position="21"/>
        <end position="46"/>
    </location>
</feature>
<organism evidence="2 3">
    <name type="scientific">Paracoccus angustae</name>
    <dbReference type="NCBI Taxonomy" id="1671480"/>
    <lineage>
        <taxon>Bacteria</taxon>
        <taxon>Pseudomonadati</taxon>
        <taxon>Pseudomonadota</taxon>
        <taxon>Alphaproteobacteria</taxon>
        <taxon>Rhodobacterales</taxon>
        <taxon>Paracoccaceae</taxon>
        <taxon>Paracoccus</taxon>
    </lineage>
</organism>
<dbReference type="Proteomes" id="UP001595539">
    <property type="component" value="Unassembled WGS sequence"/>
</dbReference>